<evidence type="ECO:0000256" key="1">
    <source>
        <dbReference type="ARBA" id="ARBA00004651"/>
    </source>
</evidence>
<feature type="transmembrane region" description="Helical" evidence="8">
    <location>
        <begin position="194"/>
        <end position="215"/>
    </location>
</feature>
<accession>A0ABX6P6S2</accession>
<keyword evidence="4 8" id="KW-1003">Cell membrane</keyword>
<dbReference type="EMBL" id="CP053418">
    <property type="protein sequence ID" value="QJW85783.1"/>
    <property type="molecule type" value="Genomic_DNA"/>
</dbReference>
<evidence type="ECO:0000256" key="8">
    <source>
        <dbReference type="RuleBase" id="RU363041"/>
    </source>
</evidence>
<evidence type="ECO:0000256" key="7">
    <source>
        <dbReference type="ARBA" id="ARBA00023136"/>
    </source>
</evidence>
<reference evidence="9 10" key="2">
    <citation type="submission" date="2020-05" db="EMBL/GenBank/DDBJ databases">
        <authorList>
            <person name="Khan S.A."/>
            <person name="Jeon C.O."/>
            <person name="Chun B.H."/>
        </authorList>
    </citation>
    <scope>NUCLEOTIDE SEQUENCE [LARGE SCALE GENOMIC DNA]</scope>
    <source>
        <strain evidence="9 10">H242</strain>
    </source>
</reference>
<keyword evidence="3" id="KW-0813">Transport</keyword>
<evidence type="ECO:0000256" key="2">
    <source>
        <dbReference type="ARBA" id="ARBA00009142"/>
    </source>
</evidence>
<dbReference type="InterPro" id="IPR052017">
    <property type="entry name" value="TSUP"/>
</dbReference>
<gene>
    <name evidence="9" type="ORF">HK414_10170</name>
</gene>
<sequence length="259" mass="26978">MEHPAIIVIGAAVAGFVRGLSGFGFSMTAIAMWAWVLDPQLAAVLAVFGALTGQVMSAFTVRRGWHAQTLLPFPAGGLAGLPLGLYLLPRLDVPMFKAVLGLVLVIACPLMFFAAQLPRITRGGHIADAVAGSVGGVMGGLGGSTGVAPTLWCTLRGYEKDRQRAVIQNFNLAMLSITFVGYLATGLVERSMLPLFAVVAPAMLVPAVLGARLYVGISELTFRKVVLGLLTASGAGLLASSIPVLLARWATPESARGRP</sequence>
<evidence type="ECO:0000256" key="6">
    <source>
        <dbReference type="ARBA" id="ARBA00022989"/>
    </source>
</evidence>
<comment type="subcellular location">
    <subcellularLocation>
        <location evidence="1 8">Cell membrane</location>
        <topology evidence="1 8">Multi-pass membrane protein</topology>
    </subcellularLocation>
</comment>
<evidence type="ECO:0000313" key="10">
    <source>
        <dbReference type="Proteomes" id="UP000500826"/>
    </source>
</evidence>
<dbReference type="PANTHER" id="PTHR30269:SF37">
    <property type="entry name" value="MEMBRANE TRANSPORTER PROTEIN"/>
    <property type="match status" value="1"/>
</dbReference>
<dbReference type="InterPro" id="IPR002781">
    <property type="entry name" value="TM_pro_TauE-like"/>
</dbReference>
<keyword evidence="10" id="KW-1185">Reference proteome</keyword>
<keyword evidence="5 8" id="KW-0812">Transmembrane</keyword>
<dbReference type="Proteomes" id="UP000500826">
    <property type="component" value="Chromosome"/>
</dbReference>
<evidence type="ECO:0000256" key="5">
    <source>
        <dbReference type="ARBA" id="ARBA00022692"/>
    </source>
</evidence>
<organism evidence="9 10">
    <name type="scientific">Ramlibacter terrae</name>
    <dbReference type="NCBI Taxonomy" id="2732511"/>
    <lineage>
        <taxon>Bacteria</taxon>
        <taxon>Pseudomonadati</taxon>
        <taxon>Pseudomonadota</taxon>
        <taxon>Betaproteobacteria</taxon>
        <taxon>Burkholderiales</taxon>
        <taxon>Comamonadaceae</taxon>
        <taxon>Ramlibacter</taxon>
    </lineage>
</organism>
<feature type="transmembrane region" description="Helical" evidence="8">
    <location>
        <begin position="95"/>
        <end position="115"/>
    </location>
</feature>
<feature type="transmembrane region" description="Helical" evidence="8">
    <location>
        <begin position="170"/>
        <end position="188"/>
    </location>
</feature>
<keyword evidence="7 8" id="KW-0472">Membrane</keyword>
<dbReference type="Pfam" id="PF01925">
    <property type="entry name" value="TauE"/>
    <property type="match status" value="1"/>
</dbReference>
<comment type="similarity">
    <text evidence="2 8">Belongs to the 4-toluene sulfonate uptake permease (TSUP) (TC 2.A.102) family.</text>
</comment>
<keyword evidence="6 8" id="KW-1133">Transmembrane helix</keyword>
<feature type="transmembrane region" description="Helical" evidence="8">
    <location>
        <begin position="41"/>
        <end position="61"/>
    </location>
</feature>
<feature type="transmembrane region" description="Helical" evidence="8">
    <location>
        <begin position="227"/>
        <end position="250"/>
    </location>
</feature>
<name>A0ABX6P6S2_9BURK</name>
<dbReference type="PANTHER" id="PTHR30269">
    <property type="entry name" value="TRANSMEMBRANE PROTEIN YFCA"/>
    <property type="match status" value="1"/>
</dbReference>
<feature type="transmembrane region" description="Helical" evidence="8">
    <location>
        <begin position="70"/>
        <end position="89"/>
    </location>
</feature>
<protein>
    <recommendedName>
        <fullName evidence="8">Probable membrane transporter protein</fullName>
    </recommendedName>
</protein>
<evidence type="ECO:0000256" key="4">
    <source>
        <dbReference type="ARBA" id="ARBA00022475"/>
    </source>
</evidence>
<feature type="transmembrane region" description="Helical" evidence="8">
    <location>
        <begin position="7"/>
        <end position="35"/>
    </location>
</feature>
<reference evidence="9 10" key="1">
    <citation type="submission" date="2020-05" db="EMBL/GenBank/DDBJ databases">
        <title>Ramlibacter rhizophilus sp. nov., isolated from rhizosphere soil of national flower Mugunghwa from South Korea.</title>
        <authorList>
            <person name="Zheng-Fei Y."/>
            <person name="Huan T."/>
        </authorList>
    </citation>
    <scope>NUCLEOTIDE SEQUENCE [LARGE SCALE GENOMIC DNA]</scope>
    <source>
        <strain evidence="9 10">H242</strain>
    </source>
</reference>
<evidence type="ECO:0000313" key="9">
    <source>
        <dbReference type="EMBL" id="QJW85783.1"/>
    </source>
</evidence>
<evidence type="ECO:0000256" key="3">
    <source>
        <dbReference type="ARBA" id="ARBA00022448"/>
    </source>
</evidence>
<proteinExistence type="inferred from homology"/>